<dbReference type="InterPro" id="IPR003476">
    <property type="entry name" value="Glyco_hydro_42"/>
</dbReference>
<feature type="domain" description="Glycoside hydrolase family 42 N-terminal" evidence="4">
    <location>
        <begin position="227"/>
        <end position="458"/>
    </location>
</feature>
<comment type="caution">
    <text evidence="5">The sequence shown here is derived from an EMBL/GenBank/DDBJ whole genome shotgun (WGS) entry which is preliminary data.</text>
</comment>
<evidence type="ECO:0000256" key="3">
    <source>
        <dbReference type="SAM" id="SignalP"/>
    </source>
</evidence>
<dbReference type="InterPro" id="IPR013529">
    <property type="entry name" value="Glyco_hydro_42_N"/>
</dbReference>
<keyword evidence="2 5" id="KW-0326">Glycosidase</keyword>
<dbReference type="SUPFAM" id="SSF51445">
    <property type="entry name" value="(Trans)glycosidases"/>
    <property type="match status" value="1"/>
</dbReference>
<dbReference type="RefSeq" id="WP_277863263.1">
    <property type="nucleotide sequence ID" value="NZ_JARRAG010000002.1"/>
</dbReference>
<keyword evidence="1 5" id="KW-0378">Hydrolase</keyword>
<reference evidence="5 6" key="1">
    <citation type="submission" date="2023-03" db="EMBL/GenBank/DDBJ databases">
        <title>Paludisphaera mucosa sp. nov. a novel planctomycete from northern fen.</title>
        <authorList>
            <person name="Ivanova A."/>
        </authorList>
    </citation>
    <scope>NUCLEOTIDE SEQUENCE [LARGE SCALE GENOMIC DNA]</scope>
    <source>
        <strain evidence="5 6">Pla2</strain>
    </source>
</reference>
<keyword evidence="6" id="KW-1185">Reference proteome</keyword>
<evidence type="ECO:0000259" key="4">
    <source>
        <dbReference type="Pfam" id="PF02449"/>
    </source>
</evidence>
<dbReference type="Gene3D" id="2.60.120.260">
    <property type="entry name" value="Galactose-binding domain-like"/>
    <property type="match status" value="1"/>
</dbReference>
<evidence type="ECO:0000313" key="5">
    <source>
        <dbReference type="EMBL" id="MDG3006973.1"/>
    </source>
</evidence>
<feature type="signal peptide" evidence="3">
    <location>
        <begin position="1"/>
        <end position="26"/>
    </location>
</feature>
<dbReference type="Proteomes" id="UP001216907">
    <property type="component" value="Unassembled WGS sequence"/>
</dbReference>
<evidence type="ECO:0000313" key="6">
    <source>
        <dbReference type="Proteomes" id="UP001216907"/>
    </source>
</evidence>
<accession>A0ABT6FHW2</accession>
<dbReference type="PANTHER" id="PTHR36447:SF1">
    <property type="entry name" value="BETA-GALACTOSIDASE GANA"/>
    <property type="match status" value="1"/>
</dbReference>
<gene>
    <name evidence="5" type="ORF">PZE19_24650</name>
</gene>
<protein>
    <submittedName>
        <fullName evidence="5">Beta-galactosidase</fullName>
        <ecNumber evidence="5">3.2.1.23</ecNumber>
    </submittedName>
</protein>
<sequence>MRRTLGPTASLAALAAAFLTASSAVALTVRVEVRNGAPRLVVDGRPVRARMFFGIPGSAPIPIGPEAKAIRFEFVAAESAENGTLHFRCGAKPGEVDVDDLRVVDLGEGRAVIPLRDFEQGPDGFAKDWTFWPTGEQNTVGAAGVQPGVGKGGSAGLRIALRPPAKGGEWPDFHVFHQTRLKLEKGHRYEVTFWVRSSVPRELTLGFYRPGSSFVYLGGPPGPYEDEIKLAADAGVDFVSFPLDLPWPEPGKPADWSACDSACEQVLRVNPRALLLPRVGLYPPSWWTVKHPDAVMKWEDGARKDAVPASPQFREDAAARLRALVEHVEEKFGDHVAGYHPTGQNTGEWFYQETWSQPLSGYAPADLVAWRGWLRSRYQTDDALRKAWSDPAVRLDAAAVPSPQERHAAPRGIFRDPVTEKPILDWSTFQQEAMADCVLTLAKAVREASGGRKLVVFFYGYVFEFGAIVNGPAISGHYALRRVLDSPDVDVLCSPISYFDRGLGQGAPAMTAAESVALAGKMWLNEDDTRTYLAPTSTFPGAEAGADSLEDTNSMLLRNVGQEAVRNFATWWMDLGATGWFNDRRLWDEMRRLEAIDRPLLEDPVAYRLEIAAVLDEASLTRVAAGGQVVSRPAVYEARGALGRAGAPYGQYLLDDVIAGKVDARLYVILDAWSLTAEQRAGLRWATRGKGVVWCYAPGWFDGDVPSTEAMRELTGFDLRPSLAAKAWAEPTEAGRAIGLSKAFGVDRQVVPTFAAADARSTEILARYPDGSTAVALRPGTTGPAFSLFVGAPGLTSELVRLAARNAGVHLYTEVDCNVYAGGPFLVLHASQDGEVRLRLPTDREGLVDALTGEAVGQGRTPSLLMKRGGTRILRFP</sequence>
<dbReference type="EC" id="3.2.1.23" evidence="5"/>
<dbReference type="GO" id="GO:0004565">
    <property type="term" value="F:beta-galactosidase activity"/>
    <property type="evidence" value="ECO:0007669"/>
    <property type="project" value="UniProtKB-EC"/>
</dbReference>
<proteinExistence type="predicted"/>
<dbReference type="Pfam" id="PF02449">
    <property type="entry name" value="Glyco_hydro_42"/>
    <property type="match status" value="1"/>
</dbReference>
<organism evidence="5 6">
    <name type="scientific">Paludisphaera mucosa</name>
    <dbReference type="NCBI Taxonomy" id="3030827"/>
    <lineage>
        <taxon>Bacteria</taxon>
        <taxon>Pseudomonadati</taxon>
        <taxon>Planctomycetota</taxon>
        <taxon>Planctomycetia</taxon>
        <taxon>Isosphaerales</taxon>
        <taxon>Isosphaeraceae</taxon>
        <taxon>Paludisphaera</taxon>
    </lineage>
</organism>
<keyword evidence="3" id="KW-0732">Signal</keyword>
<dbReference type="SUPFAM" id="SSF49785">
    <property type="entry name" value="Galactose-binding domain-like"/>
    <property type="match status" value="1"/>
</dbReference>
<dbReference type="InterPro" id="IPR017853">
    <property type="entry name" value="GH"/>
</dbReference>
<dbReference type="Gene3D" id="3.20.20.80">
    <property type="entry name" value="Glycosidases"/>
    <property type="match status" value="1"/>
</dbReference>
<dbReference type="EMBL" id="JARRAG010000002">
    <property type="protein sequence ID" value="MDG3006973.1"/>
    <property type="molecule type" value="Genomic_DNA"/>
</dbReference>
<feature type="chain" id="PRO_5045646580" evidence="3">
    <location>
        <begin position="27"/>
        <end position="877"/>
    </location>
</feature>
<name>A0ABT6FHW2_9BACT</name>
<evidence type="ECO:0000256" key="1">
    <source>
        <dbReference type="ARBA" id="ARBA00022801"/>
    </source>
</evidence>
<dbReference type="PANTHER" id="PTHR36447">
    <property type="entry name" value="BETA-GALACTOSIDASE GANA"/>
    <property type="match status" value="1"/>
</dbReference>
<dbReference type="InterPro" id="IPR008979">
    <property type="entry name" value="Galactose-bd-like_sf"/>
</dbReference>
<evidence type="ECO:0000256" key="2">
    <source>
        <dbReference type="ARBA" id="ARBA00023295"/>
    </source>
</evidence>